<evidence type="ECO:0000313" key="3">
    <source>
        <dbReference type="Proteomes" id="UP000503129"/>
    </source>
</evidence>
<reference evidence="2 3" key="1">
    <citation type="submission" date="2018-06" db="EMBL/GenBank/DDBJ databases">
        <title>Comparative genomics of Brasilonema spp. strains.</title>
        <authorList>
            <person name="Alvarenga D.O."/>
            <person name="Fiore M.F."/>
            <person name="Varani A.M."/>
        </authorList>
    </citation>
    <scope>NUCLEOTIDE SEQUENCE [LARGE SCALE GENOMIC DNA]</scope>
    <source>
        <strain evidence="2 3">CENA114</strain>
    </source>
</reference>
<dbReference type="EMBL" id="CP030118">
    <property type="protein sequence ID" value="QDL11647.1"/>
    <property type="molecule type" value="Genomic_DNA"/>
</dbReference>
<dbReference type="Proteomes" id="UP000503129">
    <property type="component" value="Chromosome"/>
</dbReference>
<feature type="region of interest" description="Disordered" evidence="1">
    <location>
        <begin position="41"/>
        <end position="64"/>
    </location>
</feature>
<protein>
    <submittedName>
        <fullName evidence="2">Uncharacterized protein</fullName>
    </submittedName>
</protein>
<keyword evidence="3" id="KW-1185">Reference proteome</keyword>
<evidence type="ECO:0000256" key="1">
    <source>
        <dbReference type="SAM" id="MobiDB-lite"/>
    </source>
</evidence>
<sequence>MPVKGFLIPILYEDAPKYMRNEPRSCPLRVSLYDSACPKDIGAKNTKKERKSQENLAQPHKEMV</sequence>
<organism evidence="2 3">
    <name type="scientific">Brasilonema sennae CENA114</name>
    <dbReference type="NCBI Taxonomy" id="415709"/>
    <lineage>
        <taxon>Bacteria</taxon>
        <taxon>Bacillati</taxon>
        <taxon>Cyanobacteriota</taxon>
        <taxon>Cyanophyceae</taxon>
        <taxon>Nostocales</taxon>
        <taxon>Scytonemataceae</taxon>
        <taxon>Brasilonema</taxon>
        <taxon>Bromeliae group (in: Brasilonema)</taxon>
    </lineage>
</organism>
<evidence type="ECO:0000313" key="2">
    <source>
        <dbReference type="EMBL" id="QDL11647.1"/>
    </source>
</evidence>
<accession>A0A856MQF1</accession>
<name>A0A856MQF1_9CYAN</name>
<proteinExistence type="predicted"/>
<gene>
    <name evidence="2" type="ORF">DP114_30480</name>
</gene>
<dbReference type="AlphaFoldDB" id="A0A856MQF1"/>
<dbReference type="KEGG" id="bsen:DP114_30480"/>